<dbReference type="NCBIfam" id="NF046037">
    <property type="entry name" value="carphisopro"/>
    <property type="match status" value="1"/>
</dbReference>
<evidence type="ECO:0000313" key="1">
    <source>
        <dbReference type="EMBL" id="NHR08390.1"/>
    </source>
</evidence>
<keyword evidence="2" id="KW-1185">Reference proteome</keyword>
<organism evidence="1 2">
    <name type="scientific">Chromobacterium fluminis</name>
    <dbReference type="NCBI Taxonomy" id="3044269"/>
    <lineage>
        <taxon>Bacteria</taxon>
        <taxon>Pseudomonadati</taxon>
        <taxon>Pseudomonadota</taxon>
        <taxon>Betaproteobacteria</taxon>
        <taxon>Neisseriales</taxon>
        <taxon>Chromobacteriaceae</taxon>
        <taxon>Chromobacterium</taxon>
    </lineage>
</organism>
<dbReference type="InterPro" id="IPR059216">
    <property type="entry name" value="LeuA_carph_isopro_dom"/>
</dbReference>
<protein>
    <submittedName>
        <fullName evidence="1">Helix-turn-helix domain-containing protein</fullName>
    </submittedName>
</protein>
<dbReference type="Pfam" id="PF15943">
    <property type="entry name" value="YdaS_toxin"/>
    <property type="match status" value="1"/>
</dbReference>
<proteinExistence type="predicted"/>
<comment type="caution">
    <text evidence="1">The sequence shown here is derived from an EMBL/GenBank/DDBJ whole genome shotgun (WGS) entry which is preliminary data.</text>
</comment>
<reference evidence="1 2" key="1">
    <citation type="submission" date="2020-03" db="EMBL/GenBank/DDBJ databases">
        <title>Draft genome sequence of environmentally isolated cultures.</title>
        <authorList>
            <person name="Wilson H.S."/>
            <person name="De Leon M.E."/>
        </authorList>
    </citation>
    <scope>NUCLEOTIDE SEQUENCE [LARGE SCALE GENOMIC DNA]</scope>
    <source>
        <strain evidence="1 2">HSC-31F16</strain>
    </source>
</reference>
<accession>A0ABX0LC86</accession>
<evidence type="ECO:0000313" key="2">
    <source>
        <dbReference type="Proteomes" id="UP001515641"/>
    </source>
</evidence>
<dbReference type="RefSeq" id="WP_166454051.1">
    <property type="nucleotide sequence ID" value="NZ_JAAOMA010000059.1"/>
</dbReference>
<dbReference type="Proteomes" id="UP001515641">
    <property type="component" value="Unassembled WGS sequence"/>
</dbReference>
<dbReference type="SUPFAM" id="SSF47413">
    <property type="entry name" value="lambda repressor-like DNA-binding domains"/>
    <property type="match status" value="1"/>
</dbReference>
<dbReference type="EMBL" id="JAAOMA010000059">
    <property type="protein sequence ID" value="NHR08390.1"/>
    <property type="molecule type" value="Genomic_DNA"/>
</dbReference>
<dbReference type="Gene3D" id="1.10.260.40">
    <property type="entry name" value="lambda repressor-like DNA-binding domains"/>
    <property type="match status" value="1"/>
</dbReference>
<dbReference type="InterPro" id="IPR031856">
    <property type="entry name" value="YdaS_toxin-like"/>
</dbReference>
<dbReference type="InterPro" id="IPR010982">
    <property type="entry name" value="Lambda_DNA-bd_dom_sf"/>
</dbReference>
<name>A0ABX0LC86_9NEIS</name>
<sequence length="86" mass="9227">MNTELIKDIIQDAGGTKAVAIDRGINESAVYNWIARGQIPADHCPSLERLSGGKRRCEQMRSDVEWSVLRGSSVAPISSSAASSNP</sequence>
<gene>
    <name evidence="1" type="ORF">HA052_24670</name>
</gene>